<dbReference type="Gene3D" id="3.90.1710.10">
    <property type="entry name" value="Enterococcus faecalis V583 domain"/>
    <property type="match status" value="1"/>
</dbReference>
<dbReference type="Gene3D" id="3.90.1700.10">
    <property type="entry name" value="v583 domain like"/>
    <property type="match status" value="1"/>
</dbReference>
<dbReference type="InterPro" id="IPR024033">
    <property type="entry name" value="OXTCase_su_AllG_h-dom"/>
</dbReference>
<evidence type="ECO:0000313" key="1">
    <source>
        <dbReference type="EMBL" id="ADG88945.1"/>
    </source>
</evidence>
<accession>D6Y370</accession>
<sequence>MTLSMLNQEPRVITVGAALLDEALDRQAVPRRPVDWRPPLPGTSEALAKVLADPRREEANRTAVGRMLSARPQLVGVRPAREVLGLEPGTFFHAGPPITWERASGPMRGALIGAMLFEGLAATPEEAEAALASGKGITLDSCHHHRAVGPMAGVVSPSMWMFEVVDAEHGGTAYCSLNEGLGKVLRYGAYGPEVIERLRWMGEVLGPVLQAALQKTGPIDLKTLIAQALQMGDELHNRNRAATSLLLRELAPAIVDAAPERAAEVLRFINGNDHFFLNPGMAAAKVSADAARNVPGSSLVVAMARNGTDFGIQVSGLGDRWFTGPAGIPDGLYLGAYGPDDANPDIGDSAITETVGLGGFAMAAAPAIVRFVGGEVKDAFAATTSMYEITLAEHPAYQIPGFGFRGTPVGIDVALVARTGLLPVINTGIAGRVAGTGQVGAGLVRPPVEPFVAALHALTEV</sequence>
<dbReference type="InterPro" id="IPR009499">
    <property type="entry name" value="AllG-like"/>
</dbReference>
<evidence type="ECO:0000313" key="2">
    <source>
        <dbReference type="Proteomes" id="UP000006640"/>
    </source>
</evidence>
<name>D6Y370_THEBD</name>
<dbReference type="Proteomes" id="UP000006640">
    <property type="component" value="Chromosome"/>
</dbReference>
<evidence type="ECO:0008006" key="3">
    <source>
        <dbReference type="Google" id="ProtNLM"/>
    </source>
</evidence>
<dbReference type="Pfam" id="PF06545">
    <property type="entry name" value="AllG"/>
    <property type="match status" value="1"/>
</dbReference>
<keyword evidence="2" id="KW-1185">Reference proteome</keyword>
<proteinExistence type="predicted"/>
<dbReference type="Gene3D" id="1.10.10.660">
    <property type="entry name" value="conserved protein of unknown function from Enterococcus faecalis V583"/>
    <property type="match status" value="1"/>
</dbReference>
<dbReference type="STRING" id="469371.Tbis_2235"/>
<protein>
    <recommendedName>
        <fullName evidence="3">DUF1116 domain-containing protein</fullName>
    </recommendedName>
</protein>
<organism evidence="1 2">
    <name type="scientific">Thermobispora bispora (strain ATCC 19993 / DSM 43833 / CBS 139.67 / JCM 10125 / KCTC 9307 / NBRC 14880 / R51)</name>
    <dbReference type="NCBI Taxonomy" id="469371"/>
    <lineage>
        <taxon>Bacteria</taxon>
        <taxon>Bacillati</taxon>
        <taxon>Actinomycetota</taxon>
        <taxon>Actinomycetes</taxon>
        <taxon>Streptosporangiales</taxon>
        <taxon>Streptosporangiaceae</taxon>
        <taxon>Thermobispora</taxon>
    </lineage>
</organism>
<gene>
    <name evidence="1" type="ordered locus">Tbis_2235</name>
</gene>
<dbReference type="RefSeq" id="WP_013132478.1">
    <property type="nucleotide sequence ID" value="NC_014165.1"/>
</dbReference>
<dbReference type="AlphaFoldDB" id="D6Y370"/>
<dbReference type="OrthoDB" id="6193532at2"/>
<dbReference type="eggNOG" id="COG0074">
    <property type="taxonomic scope" value="Bacteria"/>
</dbReference>
<reference evidence="1 2" key="1">
    <citation type="submission" date="2010-01" db="EMBL/GenBank/DDBJ databases">
        <title>The complete genome of Thermobispora bispora DSM 43833.</title>
        <authorList>
            <consortium name="US DOE Joint Genome Institute (JGI-PGF)"/>
            <person name="Lucas S."/>
            <person name="Copeland A."/>
            <person name="Lapidus A."/>
            <person name="Glavina del Rio T."/>
            <person name="Dalin E."/>
            <person name="Tice H."/>
            <person name="Bruce D."/>
            <person name="Goodwin L."/>
            <person name="Pitluck S."/>
            <person name="Kyrpides N."/>
            <person name="Mavromatis K."/>
            <person name="Ivanova N."/>
            <person name="Mikhailova N."/>
            <person name="Chertkov O."/>
            <person name="Brettin T."/>
            <person name="Detter J.C."/>
            <person name="Han C."/>
            <person name="Larimer F."/>
            <person name="Land M."/>
            <person name="Hauser L."/>
            <person name="Markowitz V."/>
            <person name="Cheng J.-F."/>
            <person name="Hugenholtz P."/>
            <person name="Woyke T."/>
            <person name="Wu D."/>
            <person name="Jando M."/>
            <person name="Schneider S."/>
            <person name="Klenk H.-P."/>
            <person name="Eisen J.A."/>
        </authorList>
    </citation>
    <scope>NUCLEOTIDE SEQUENCE [LARGE SCALE GENOMIC DNA]</scope>
    <source>
        <strain evidence="2">ATCC 19993 / DSM 43833 / CBS 139.67 / JCM 10125 / KCTC 9307 / NBRC 14880 / R51</strain>
    </source>
</reference>
<dbReference type="KEGG" id="tbi:Tbis_2235"/>
<dbReference type="HOGENOM" id="CLU_036192_0_0_11"/>
<dbReference type="EMBL" id="CP001874">
    <property type="protein sequence ID" value="ADG88945.1"/>
    <property type="molecule type" value="Genomic_DNA"/>
</dbReference>